<dbReference type="GO" id="GO:0042826">
    <property type="term" value="F:histone deacetylase binding"/>
    <property type="evidence" value="ECO:0007669"/>
    <property type="project" value="TreeGrafter"/>
</dbReference>
<accession>A0A9F2RCQ4</accession>
<dbReference type="GeneID" id="103060751"/>
<dbReference type="OrthoDB" id="62495at2759"/>
<dbReference type="GO" id="GO:0007507">
    <property type="term" value="P:heart development"/>
    <property type="evidence" value="ECO:0007669"/>
    <property type="project" value="TreeGrafter"/>
</dbReference>
<organism evidence="4 5">
    <name type="scientific">Python bivittatus</name>
    <name type="common">Burmese python</name>
    <name type="synonym">Python molurus bivittatus</name>
    <dbReference type="NCBI Taxonomy" id="176946"/>
    <lineage>
        <taxon>Eukaryota</taxon>
        <taxon>Metazoa</taxon>
        <taxon>Chordata</taxon>
        <taxon>Craniata</taxon>
        <taxon>Vertebrata</taxon>
        <taxon>Euteleostomi</taxon>
        <taxon>Lepidosauria</taxon>
        <taxon>Squamata</taxon>
        <taxon>Bifurcata</taxon>
        <taxon>Unidentata</taxon>
        <taxon>Episquamata</taxon>
        <taxon>Toxicofera</taxon>
        <taxon>Serpentes</taxon>
        <taxon>Henophidia</taxon>
        <taxon>Pythonidae</taxon>
        <taxon>Python</taxon>
    </lineage>
</organism>
<dbReference type="GO" id="GO:0005634">
    <property type="term" value="C:nucleus"/>
    <property type="evidence" value="ECO:0007669"/>
    <property type="project" value="TreeGrafter"/>
</dbReference>
<gene>
    <name evidence="5" type="primary">SMYD4</name>
</gene>
<keyword evidence="4" id="KW-1185">Reference proteome</keyword>
<name>A0A9F2RCQ4_PYTBI</name>
<dbReference type="InterPro" id="IPR011990">
    <property type="entry name" value="TPR-like_helical_dom_sf"/>
</dbReference>
<dbReference type="GO" id="GO:0008168">
    <property type="term" value="F:methyltransferase activity"/>
    <property type="evidence" value="ECO:0007669"/>
    <property type="project" value="UniProtKB-KW"/>
</dbReference>
<reference evidence="5" key="1">
    <citation type="submission" date="2025-08" db="UniProtKB">
        <authorList>
            <consortium name="RefSeq"/>
        </authorList>
    </citation>
    <scope>IDENTIFICATION</scope>
    <source>
        <tissue evidence="5">Liver</tissue>
    </source>
</reference>
<dbReference type="InterPro" id="IPR052097">
    <property type="entry name" value="SET-MYND_domain_protein"/>
</dbReference>
<evidence type="ECO:0000313" key="4">
    <source>
        <dbReference type="Proteomes" id="UP000695026"/>
    </source>
</evidence>
<evidence type="ECO:0000256" key="3">
    <source>
        <dbReference type="ARBA" id="ARBA00022691"/>
    </source>
</evidence>
<dbReference type="AlphaFoldDB" id="A0A9F2RCQ4"/>
<dbReference type="GO" id="GO:0005737">
    <property type="term" value="C:cytoplasm"/>
    <property type="evidence" value="ECO:0007669"/>
    <property type="project" value="TreeGrafter"/>
</dbReference>
<dbReference type="GO" id="GO:0032259">
    <property type="term" value="P:methylation"/>
    <property type="evidence" value="ECO:0007669"/>
    <property type="project" value="UniProtKB-KW"/>
</dbReference>
<proteinExistence type="predicted"/>
<dbReference type="RefSeq" id="XP_007443538.1">
    <property type="nucleotide sequence ID" value="XM_007443476.3"/>
</dbReference>
<dbReference type="SUPFAM" id="SSF48452">
    <property type="entry name" value="TPR-like"/>
    <property type="match status" value="1"/>
</dbReference>
<evidence type="ECO:0000256" key="1">
    <source>
        <dbReference type="ARBA" id="ARBA00022603"/>
    </source>
</evidence>
<evidence type="ECO:0000313" key="5">
    <source>
        <dbReference type="RefSeq" id="XP_007443538.1"/>
    </source>
</evidence>
<dbReference type="Gene3D" id="1.25.40.10">
    <property type="entry name" value="Tetratricopeptide repeat domain"/>
    <property type="match status" value="1"/>
</dbReference>
<dbReference type="OMA" id="FFLSQCP"/>
<keyword evidence="3" id="KW-0949">S-adenosyl-L-methionine</keyword>
<keyword evidence="2" id="KW-0808">Transferase</keyword>
<dbReference type="PANTHER" id="PTHR46165">
    <property type="entry name" value="SET AND MYND DOMAIN-CONTAINING PROTEIN 4"/>
    <property type="match status" value="1"/>
</dbReference>
<sequence length="150" mass="16512">MARIAALIIFFLSQCPDQSLELLQKCRLDAERFLSPAHLRMGEIEDHLARAYAAMGRWQEAAGHLRRSIQAVEAHFGPSSIEAGQELFKLAQVLFNGRVASGALQAVQRAEAVLSVHLGTQNVQLQELREMRACLEGLLRTSPAAPAQLL</sequence>
<dbReference type="CTD" id="114826"/>
<evidence type="ECO:0000256" key="2">
    <source>
        <dbReference type="ARBA" id="ARBA00022679"/>
    </source>
</evidence>
<dbReference type="Proteomes" id="UP000695026">
    <property type="component" value="Unplaced"/>
</dbReference>
<dbReference type="Pfam" id="PF13424">
    <property type="entry name" value="TPR_12"/>
    <property type="match status" value="1"/>
</dbReference>
<keyword evidence="1" id="KW-0489">Methyltransferase</keyword>
<dbReference type="KEGG" id="pbi:103060751"/>
<protein>
    <submittedName>
        <fullName evidence="5">SET and MYND domain-containing protein 4</fullName>
    </submittedName>
</protein>
<dbReference type="PANTHER" id="PTHR46165:SF2">
    <property type="entry name" value="SET AND MYND DOMAIN-CONTAINING PROTEIN 4"/>
    <property type="match status" value="1"/>
</dbReference>